<feature type="region of interest" description="Disordered" evidence="2">
    <location>
        <begin position="1"/>
        <end position="32"/>
    </location>
</feature>
<dbReference type="SUPFAM" id="SSF55729">
    <property type="entry name" value="Acyl-CoA N-acyltransferases (Nat)"/>
    <property type="match status" value="1"/>
</dbReference>
<sequence>MDFVSSADPGSASDLTRAADQSRGAETETENLKDLISPLRDASRKLVREWGFLRPRLAGSALSPAAVHCLIEIGDHNVRVFSHLCAELKMSPSHLRRTLAELVARDHITVEGREQHPSAGEQDNTIYCLTLAGAKTLGEINTYAETQVAQALATAPPGTGTALITAFRVYAAALEVSRRDSTATSAGLLPSTPEQTPRASPEPTLGLRPPPPPATAVTIVPGYLPGILGRLLEMHMAYYSREYNWGSVFEAGLGAAMSNLLTRLDHPRTQAWSAVQGGRIVGTVAIDGQYPGYDPDVARVRAFIVDESTRGLGVGRKLMAAAMQFLRDVGFRECRLSTMRSLTVARAMYEKEGFRIFSETWTNRFGNGHMEMEYLWRRDGSGLEAEA</sequence>
<comment type="caution">
    <text evidence="4">The sequence shown here is derived from an EMBL/GenBank/DDBJ whole genome shotgun (WGS) entry which is preliminary data.</text>
</comment>
<protein>
    <submittedName>
        <fullName evidence="4">Acyl-CoA N-acyltransferase</fullName>
    </submittedName>
</protein>
<evidence type="ECO:0000256" key="1">
    <source>
        <dbReference type="ARBA" id="ARBA00022679"/>
    </source>
</evidence>
<feature type="domain" description="N-acetyltransferase" evidence="3">
    <location>
        <begin position="218"/>
        <end position="377"/>
    </location>
</feature>
<organism evidence="4 5">
    <name type="scientific">Lasiosphaeria ovina</name>
    <dbReference type="NCBI Taxonomy" id="92902"/>
    <lineage>
        <taxon>Eukaryota</taxon>
        <taxon>Fungi</taxon>
        <taxon>Dikarya</taxon>
        <taxon>Ascomycota</taxon>
        <taxon>Pezizomycotina</taxon>
        <taxon>Sordariomycetes</taxon>
        <taxon>Sordariomycetidae</taxon>
        <taxon>Sordariales</taxon>
        <taxon>Lasiosphaeriaceae</taxon>
        <taxon>Lasiosphaeria</taxon>
    </lineage>
</organism>
<dbReference type="Proteomes" id="UP001287356">
    <property type="component" value="Unassembled WGS sequence"/>
</dbReference>
<dbReference type="PANTHER" id="PTHR13947:SF37">
    <property type="entry name" value="LD18367P"/>
    <property type="match status" value="1"/>
</dbReference>
<proteinExistence type="predicted"/>
<dbReference type="InterPro" id="IPR036388">
    <property type="entry name" value="WH-like_DNA-bd_sf"/>
</dbReference>
<reference evidence="4" key="1">
    <citation type="journal article" date="2023" name="Mol. Phylogenet. Evol.">
        <title>Genome-scale phylogeny and comparative genomics of the fungal order Sordariales.</title>
        <authorList>
            <person name="Hensen N."/>
            <person name="Bonometti L."/>
            <person name="Westerberg I."/>
            <person name="Brannstrom I.O."/>
            <person name="Guillou S."/>
            <person name="Cros-Aarteil S."/>
            <person name="Calhoun S."/>
            <person name="Haridas S."/>
            <person name="Kuo A."/>
            <person name="Mondo S."/>
            <person name="Pangilinan J."/>
            <person name="Riley R."/>
            <person name="LaButti K."/>
            <person name="Andreopoulos B."/>
            <person name="Lipzen A."/>
            <person name="Chen C."/>
            <person name="Yan M."/>
            <person name="Daum C."/>
            <person name="Ng V."/>
            <person name="Clum A."/>
            <person name="Steindorff A."/>
            <person name="Ohm R.A."/>
            <person name="Martin F."/>
            <person name="Silar P."/>
            <person name="Natvig D.O."/>
            <person name="Lalanne C."/>
            <person name="Gautier V."/>
            <person name="Ament-Velasquez S.L."/>
            <person name="Kruys A."/>
            <person name="Hutchinson M.I."/>
            <person name="Powell A.J."/>
            <person name="Barry K."/>
            <person name="Miller A.N."/>
            <person name="Grigoriev I.V."/>
            <person name="Debuchy R."/>
            <person name="Gladieux P."/>
            <person name="Hiltunen Thoren M."/>
            <person name="Johannesson H."/>
        </authorList>
    </citation>
    <scope>NUCLEOTIDE SEQUENCE</scope>
    <source>
        <strain evidence="4">CBS 958.72</strain>
    </source>
</reference>
<evidence type="ECO:0000259" key="3">
    <source>
        <dbReference type="PROSITE" id="PS51186"/>
    </source>
</evidence>
<accession>A0AAE0MZF7</accession>
<dbReference type="InterPro" id="IPR000182">
    <property type="entry name" value="GNAT_dom"/>
</dbReference>
<dbReference type="InterPro" id="IPR016181">
    <property type="entry name" value="Acyl_CoA_acyltransferase"/>
</dbReference>
<dbReference type="Pfam" id="PF00583">
    <property type="entry name" value="Acetyltransf_1"/>
    <property type="match status" value="1"/>
</dbReference>
<name>A0AAE0MZF7_9PEZI</name>
<dbReference type="InterPro" id="IPR050769">
    <property type="entry name" value="NAT_camello-type"/>
</dbReference>
<evidence type="ECO:0000313" key="4">
    <source>
        <dbReference type="EMBL" id="KAK3362080.1"/>
    </source>
</evidence>
<dbReference type="CDD" id="cd04301">
    <property type="entry name" value="NAT_SF"/>
    <property type="match status" value="1"/>
</dbReference>
<evidence type="ECO:0000256" key="2">
    <source>
        <dbReference type="SAM" id="MobiDB-lite"/>
    </source>
</evidence>
<keyword evidence="1" id="KW-0808">Transferase</keyword>
<evidence type="ECO:0000313" key="5">
    <source>
        <dbReference type="Proteomes" id="UP001287356"/>
    </source>
</evidence>
<keyword evidence="5" id="KW-1185">Reference proteome</keyword>
<dbReference type="SUPFAM" id="SSF46785">
    <property type="entry name" value="Winged helix' DNA-binding domain"/>
    <property type="match status" value="1"/>
</dbReference>
<dbReference type="Gene3D" id="3.40.630.30">
    <property type="match status" value="1"/>
</dbReference>
<dbReference type="InterPro" id="IPR036390">
    <property type="entry name" value="WH_DNA-bd_sf"/>
</dbReference>
<reference evidence="4" key="2">
    <citation type="submission" date="2023-06" db="EMBL/GenBank/DDBJ databases">
        <authorList>
            <consortium name="Lawrence Berkeley National Laboratory"/>
            <person name="Haridas S."/>
            <person name="Hensen N."/>
            <person name="Bonometti L."/>
            <person name="Westerberg I."/>
            <person name="Brannstrom I.O."/>
            <person name="Guillou S."/>
            <person name="Cros-Aarteil S."/>
            <person name="Calhoun S."/>
            <person name="Kuo A."/>
            <person name="Mondo S."/>
            <person name="Pangilinan J."/>
            <person name="Riley R."/>
            <person name="Labutti K."/>
            <person name="Andreopoulos B."/>
            <person name="Lipzen A."/>
            <person name="Chen C."/>
            <person name="Yanf M."/>
            <person name="Daum C."/>
            <person name="Ng V."/>
            <person name="Clum A."/>
            <person name="Steindorff A."/>
            <person name="Ohm R."/>
            <person name="Martin F."/>
            <person name="Silar P."/>
            <person name="Natvig D."/>
            <person name="Lalanne C."/>
            <person name="Gautier V."/>
            <person name="Ament-Velasquez S.L."/>
            <person name="Kruys A."/>
            <person name="Hutchinson M.I."/>
            <person name="Powell A.J."/>
            <person name="Barry K."/>
            <person name="Miller A.N."/>
            <person name="Grigoriev I.V."/>
            <person name="Debuchy R."/>
            <person name="Gladieux P."/>
            <person name="Thoren M.H."/>
            <person name="Johannesson H."/>
        </authorList>
    </citation>
    <scope>NUCLEOTIDE SEQUENCE</scope>
    <source>
        <strain evidence="4">CBS 958.72</strain>
    </source>
</reference>
<dbReference type="AlphaFoldDB" id="A0AAE0MZF7"/>
<gene>
    <name evidence="4" type="ORF">B0T24DRAFT_103117</name>
</gene>
<dbReference type="PROSITE" id="PS51186">
    <property type="entry name" value="GNAT"/>
    <property type="match status" value="1"/>
</dbReference>
<feature type="region of interest" description="Disordered" evidence="2">
    <location>
        <begin position="182"/>
        <end position="212"/>
    </location>
</feature>
<dbReference type="Gene3D" id="1.10.10.10">
    <property type="entry name" value="Winged helix-like DNA-binding domain superfamily/Winged helix DNA-binding domain"/>
    <property type="match status" value="1"/>
</dbReference>
<dbReference type="PANTHER" id="PTHR13947">
    <property type="entry name" value="GNAT FAMILY N-ACETYLTRANSFERASE"/>
    <property type="match status" value="1"/>
</dbReference>
<feature type="compositionally biased region" description="Basic and acidic residues" evidence="2">
    <location>
        <begin position="23"/>
        <end position="32"/>
    </location>
</feature>
<dbReference type="EMBL" id="JAULSN010000010">
    <property type="protein sequence ID" value="KAK3362080.1"/>
    <property type="molecule type" value="Genomic_DNA"/>
</dbReference>
<dbReference type="GO" id="GO:0008080">
    <property type="term" value="F:N-acetyltransferase activity"/>
    <property type="evidence" value="ECO:0007669"/>
    <property type="project" value="InterPro"/>
</dbReference>